<gene>
    <name evidence="8" type="ORF">Scep_022548</name>
</gene>
<evidence type="ECO:0000256" key="2">
    <source>
        <dbReference type="ARBA" id="ARBA00023015"/>
    </source>
</evidence>
<keyword evidence="5" id="KW-0539">Nucleus</keyword>
<dbReference type="AlphaFoldDB" id="A0AAP0I2S6"/>
<feature type="region of interest" description="Disordered" evidence="6">
    <location>
        <begin position="216"/>
        <end position="237"/>
    </location>
</feature>
<dbReference type="Pfam" id="PF00847">
    <property type="entry name" value="AP2"/>
    <property type="match status" value="1"/>
</dbReference>
<name>A0AAP0I2S6_9MAGN</name>
<evidence type="ECO:0000256" key="1">
    <source>
        <dbReference type="ARBA" id="ARBA00004123"/>
    </source>
</evidence>
<dbReference type="PANTHER" id="PTHR31194:SF202">
    <property type="entry name" value="ETHYLENE-RESPONSIVE TRANSCRIPTION FACTOR ERF070"/>
    <property type="match status" value="1"/>
</dbReference>
<dbReference type="PRINTS" id="PR00367">
    <property type="entry name" value="ETHRSPELEMNT"/>
</dbReference>
<dbReference type="Proteomes" id="UP001419268">
    <property type="component" value="Unassembled WGS sequence"/>
</dbReference>
<evidence type="ECO:0000313" key="9">
    <source>
        <dbReference type="Proteomes" id="UP001419268"/>
    </source>
</evidence>
<organism evidence="8 9">
    <name type="scientific">Stephania cephalantha</name>
    <dbReference type="NCBI Taxonomy" id="152367"/>
    <lineage>
        <taxon>Eukaryota</taxon>
        <taxon>Viridiplantae</taxon>
        <taxon>Streptophyta</taxon>
        <taxon>Embryophyta</taxon>
        <taxon>Tracheophyta</taxon>
        <taxon>Spermatophyta</taxon>
        <taxon>Magnoliopsida</taxon>
        <taxon>Ranunculales</taxon>
        <taxon>Menispermaceae</taxon>
        <taxon>Menispermoideae</taxon>
        <taxon>Cissampelideae</taxon>
        <taxon>Stephania</taxon>
    </lineage>
</organism>
<dbReference type="PROSITE" id="PS51032">
    <property type="entry name" value="AP2_ERF"/>
    <property type="match status" value="1"/>
</dbReference>
<evidence type="ECO:0000256" key="6">
    <source>
        <dbReference type="SAM" id="MobiDB-lite"/>
    </source>
</evidence>
<dbReference type="InterPro" id="IPR001471">
    <property type="entry name" value="AP2/ERF_dom"/>
</dbReference>
<comment type="caution">
    <text evidence="8">The sequence shown here is derived from an EMBL/GenBank/DDBJ whole genome shotgun (WGS) entry which is preliminary data.</text>
</comment>
<proteinExistence type="predicted"/>
<dbReference type="PIRSF" id="PIRSF038123">
    <property type="entry name" value="PTI6"/>
    <property type="match status" value="1"/>
</dbReference>
<evidence type="ECO:0000256" key="3">
    <source>
        <dbReference type="ARBA" id="ARBA00023125"/>
    </source>
</evidence>
<dbReference type="Gene3D" id="3.30.730.10">
    <property type="entry name" value="AP2/ERF domain"/>
    <property type="match status" value="1"/>
</dbReference>
<dbReference type="SMART" id="SM00380">
    <property type="entry name" value="AP2"/>
    <property type="match status" value="1"/>
</dbReference>
<feature type="region of interest" description="Disordered" evidence="6">
    <location>
        <begin position="1"/>
        <end position="38"/>
    </location>
</feature>
<keyword evidence="9" id="KW-1185">Reference proteome</keyword>
<dbReference type="SUPFAM" id="SSF54171">
    <property type="entry name" value="DNA-binding domain"/>
    <property type="match status" value="1"/>
</dbReference>
<evidence type="ECO:0000256" key="5">
    <source>
        <dbReference type="ARBA" id="ARBA00023242"/>
    </source>
</evidence>
<reference evidence="8 9" key="1">
    <citation type="submission" date="2024-01" db="EMBL/GenBank/DDBJ databases">
        <title>Genome assemblies of Stephania.</title>
        <authorList>
            <person name="Yang L."/>
        </authorList>
    </citation>
    <scope>NUCLEOTIDE SEQUENCE [LARGE SCALE GENOMIC DNA]</scope>
    <source>
        <strain evidence="8">JXDWG</strain>
        <tissue evidence="8">Leaf</tissue>
    </source>
</reference>
<comment type="subcellular location">
    <subcellularLocation>
        <location evidence="1">Nucleus</location>
    </subcellularLocation>
</comment>
<dbReference type="EMBL" id="JBBNAG010000009">
    <property type="protein sequence ID" value="KAK9105704.1"/>
    <property type="molecule type" value="Genomic_DNA"/>
</dbReference>
<dbReference type="CDD" id="cd00018">
    <property type="entry name" value="AP2"/>
    <property type="match status" value="1"/>
</dbReference>
<feature type="domain" description="AP2/ERF" evidence="7">
    <location>
        <begin position="131"/>
        <end position="193"/>
    </location>
</feature>
<evidence type="ECO:0000259" key="7">
    <source>
        <dbReference type="PROSITE" id="PS51032"/>
    </source>
</evidence>
<dbReference type="GO" id="GO:0005634">
    <property type="term" value="C:nucleus"/>
    <property type="evidence" value="ECO:0007669"/>
    <property type="project" value="UniProtKB-SubCell"/>
</dbReference>
<keyword evidence="2" id="KW-0805">Transcription regulation</keyword>
<keyword evidence="4" id="KW-0804">Transcription</keyword>
<dbReference type="InterPro" id="IPR016177">
    <property type="entry name" value="DNA-bd_dom_sf"/>
</dbReference>
<sequence>MMTIPEKRLPNLEKIKKRKKKQQQQQHLQQQSQQQQQSVCCDIERSGMRKIRIICNDPDATDSSSGEDEEILDEQIKRRRRAIREIRLPSSPHSTLVESESCSQGSICGGKISQRLGLGQKKFVRRTSSSKYKGVRQRRWGKWAAEIRDPLRGNRVWLGTFNTAEEAANAYETASKGYQLELENAKNNALNNGGASGTSIGTSIGNARPTVSVTSSVSLSSVNEDSESPMSPSSPLSVLEVSTSTSLNGEPSNSIKEEEFSTVKAQSNEDQVLDLFEDPLPDFDFDVNSFLMNDFGQVFGDFSEFDSLPLCGLDDFDTSGFLNLEDLPNEDLSWVDDARNIVCP</sequence>
<dbReference type="InterPro" id="IPR036955">
    <property type="entry name" value="AP2/ERF_dom_sf"/>
</dbReference>
<protein>
    <recommendedName>
        <fullName evidence="7">AP2/ERF domain-containing protein</fullName>
    </recommendedName>
</protein>
<dbReference type="GO" id="GO:0003700">
    <property type="term" value="F:DNA-binding transcription factor activity"/>
    <property type="evidence" value="ECO:0007669"/>
    <property type="project" value="InterPro"/>
</dbReference>
<keyword evidence="3" id="KW-0238">DNA-binding</keyword>
<accession>A0AAP0I2S6</accession>
<feature type="compositionally biased region" description="Low complexity" evidence="6">
    <location>
        <begin position="23"/>
        <end position="37"/>
    </location>
</feature>
<evidence type="ECO:0000256" key="4">
    <source>
        <dbReference type="ARBA" id="ARBA00023163"/>
    </source>
</evidence>
<dbReference type="GO" id="GO:0003677">
    <property type="term" value="F:DNA binding"/>
    <property type="evidence" value="ECO:0007669"/>
    <property type="project" value="UniProtKB-KW"/>
</dbReference>
<evidence type="ECO:0000313" key="8">
    <source>
        <dbReference type="EMBL" id="KAK9105704.1"/>
    </source>
</evidence>
<dbReference type="PANTHER" id="PTHR31194">
    <property type="entry name" value="SHN SHINE , DNA BINDING / TRANSCRIPTION FACTOR"/>
    <property type="match status" value="1"/>
</dbReference>
<dbReference type="InterPro" id="IPR050913">
    <property type="entry name" value="AP2/ERF_ERF"/>
</dbReference>
<feature type="compositionally biased region" description="Basic and acidic residues" evidence="6">
    <location>
        <begin position="1"/>
        <end position="14"/>
    </location>
</feature>